<dbReference type="RefSeq" id="XP_062646469.1">
    <property type="nucleotide sequence ID" value="XM_062787537.1"/>
</dbReference>
<feature type="compositionally biased region" description="Polar residues" evidence="1">
    <location>
        <begin position="115"/>
        <end position="136"/>
    </location>
</feature>
<reference evidence="2" key="2">
    <citation type="submission" date="2023-05" db="EMBL/GenBank/DDBJ databases">
        <authorList>
            <consortium name="Lawrence Berkeley National Laboratory"/>
            <person name="Steindorff A."/>
            <person name="Hensen N."/>
            <person name="Bonometti L."/>
            <person name="Westerberg I."/>
            <person name="Brannstrom I.O."/>
            <person name="Guillou S."/>
            <person name="Cros-Aarteil S."/>
            <person name="Calhoun S."/>
            <person name="Haridas S."/>
            <person name="Kuo A."/>
            <person name="Mondo S."/>
            <person name="Pangilinan J."/>
            <person name="Riley R."/>
            <person name="Labutti K."/>
            <person name="Andreopoulos B."/>
            <person name="Lipzen A."/>
            <person name="Chen C."/>
            <person name="Yanf M."/>
            <person name="Daum C."/>
            <person name="Ng V."/>
            <person name="Clum A."/>
            <person name="Ohm R."/>
            <person name="Martin F."/>
            <person name="Silar P."/>
            <person name="Natvig D."/>
            <person name="Lalanne C."/>
            <person name="Gautier V."/>
            <person name="Ament-Velasquez S.L."/>
            <person name="Kruys A."/>
            <person name="Hutchinson M.I."/>
            <person name="Powell A.J."/>
            <person name="Barry K."/>
            <person name="Miller A.N."/>
            <person name="Grigoriev I.V."/>
            <person name="Debuchy R."/>
            <person name="Gladieux P."/>
            <person name="Thoren M.H."/>
            <person name="Johannesson H."/>
        </authorList>
    </citation>
    <scope>NUCLEOTIDE SEQUENCE</scope>
    <source>
        <strain evidence="2">CBS 731.68</strain>
    </source>
</reference>
<gene>
    <name evidence="2" type="ORF">N657DRAFT_474449</name>
</gene>
<protein>
    <submittedName>
        <fullName evidence="2">Uncharacterized protein</fullName>
    </submittedName>
</protein>
<dbReference type="GeneID" id="87824307"/>
<keyword evidence="3" id="KW-1185">Reference proteome</keyword>
<organism evidence="2 3">
    <name type="scientific">Parathielavia appendiculata</name>
    <dbReference type="NCBI Taxonomy" id="2587402"/>
    <lineage>
        <taxon>Eukaryota</taxon>
        <taxon>Fungi</taxon>
        <taxon>Dikarya</taxon>
        <taxon>Ascomycota</taxon>
        <taxon>Pezizomycotina</taxon>
        <taxon>Sordariomycetes</taxon>
        <taxon>Sordariomycetidae</taxon>
        <taxon>Sordariales</taxon>
        <taxon>Chaetomiaceae</taxon>
        <taxon>Parathielavia</taxon>
    </lineage>
</organism>
<dbReference type="Proteomes" id="UP001302602">
    <property type="component" value="Unassembled WGS sequence"/>
</dbReference>
<proteinExistence type="predicted"/>
<name>A0AAN6TXQ1_9PEZI</name>
<evidence type="ECO:0000313" key="3">
    <source>
        <dbReference type="Proteomes" id="UP001302602"/>
    </source>
</evidence>
<comment type="caution">
    <text evidence="2">The sequence shown here is derived from an EMBL/GenBank/DDBJ whole genome shotgun (WGS) entry which is preliminary data.</text>
</comment>
<accession>A0AAN6TXQ1</accession>
<evidence type="ECO:0000256" key="1">
    <source>
        <dbReference type="SAM" id="MobiDB-lite"/>
    </source>
</evidence>
<reference evidence="2" key="1">
    <citation type="journal article" date="2023" name="Mol. Phylogenet. Evol.">
        <title>Genome-scale phylogeny and comparative genomics of the fungal order Sordariales.</title>
        <authorList>
            <person name="Hensen N."/>
            <person name="Bonometti L."/>
            <person name="Westerberg I."/>
            <person name="Brannstrom I.O."/>
            <person name="Guillou S."/>
            <person name="Cros-Aarteil S."/>
            <person name="Calhoun S."/>
            <person name="Haridas S."/>
            <person name="Kuo A."/>
            <person name="Mondo S."/>
            <person name="Pangilinan J."/>
            <person name="Riley R."/>
            <person name="LaButti K."/>
            <person name="Andreopoulos B."/>
            <person name="Lipzen A."/>
            <person name="Chen C."/>
            <person name="Yan M."/>
            <person name="Daum C."/>
            <person name="Ng V."/>
            <person name="Clum A."/>
            <person name="Steindorff A."/>
            <person name="Ohm R.A."/>
            <person name="Martin F."/>
            <person name="Silar P."/>
            <person name="Natvig D.O."/>
            <person name="Lalanne C."/>
            <person name="Gautier V."/>
            <person name="Ament-Velasquez S.L."/>
            <person name="Kruys A."/>
            <person name="Hutchinson M.I."/>
            <person name="Powell A.J."/>
            <person name="Barry K."/>
            <person name="Miller A.N."/>
            <person name="Grigoriev I.V."/>
            <person name="Debuchy R."/>
            <person name="Gladieux P."/>
            <person name="Hiltunen Thoren M."/>
            <person name="Johannesson H."/>
        </authorList>
    </citation>
    <scope>NUCLEOTIDE SEQUENCE</scope>
    <source>
        <strain evidence="2">CBS 731.68</strain>
    </source>
</reference>
<sequence length="195" mass="21302">MTAGSPIATGPGRRGVARREVVTYRRSVSKRGESEASDIPYMYSTVLSTVTWLSLSNLICCSTRPVLPILLLRRVLKNQTVPNTKYYEILSTTRAFTADHPLTPSRTYTLHRPDTYSTPLPATSHSKGSTQPSSGGKATMHAPIRTNSAASFAVYGADASTRRRFEGADAFRAGARHGPPFMEAFEGMVMLVLFD</sequence>
<dbReference type="EMBL" id="MU853230">
    <property type="protein sequence ID" value="KAK4122698.1"/>
    <property type="molecule type" value="Genomic_DNA"/>
</dbReference>
<dbReference type="AlphaFoldDB" id="A0AAN6TXQ1"/>
<evidence type="ECO:0000313" key="2">
    <source>
        <dbReference type="EMBL" id="KAK4122698.1"/>
    </source>
</evidence>
<feature type="region of interest" description="Disordered" evidence="1">
    <location>
        <begin position="109"/>
        <end position="141"/>
    </location>
</feature>